<feature type="transmembrane region" description="Helical" evidence="1">
    <location>
        <begin position="156"/>
        <end position="180"/>
    </location>
</feature>
<accession>A0AA35SE75</accession>
<evidence type="ECO:0000313" key="2">
    <source>
        <dbReference type="EMBL" id="CAI8027502.1"/>
    </source>
</evidence>
<comment type="caution">
    <text evidence="2">The sequence shown here is derived from an EMBL/GenBank/DDBJ whole genome shotgun (WGS) entry which is preliminary data.</text>
</comment>
<sequence>MENSVTRLAGLILRIIALVLALILLALASATIGLIRNNRSLIDKVTDVDTDDDDEVALSLLVVNTERTAYWLIILAVSVVIAEIVAIVVLLLNVQAHRLCRDIQQVIFSFIVAFFYLATGIACALYANAWAATPEECKTDEDFDCTEEAFTATNALQAVFCFAQMVVLGIIGSLTIYVIIQRKNSSS</sequence>
<dbReference type="EMBL" id="CASHTH010002283">
    <property type="protein sequence ID" value="CAI8027502.1"/>
    <property type="molecule type" value="Genomic_DNA"/>
</dbReference>
<protein>
    <recommendedName>
        <fullName evidence="4">MARVEL domain-containing protein</fullName>
    </recommendedName>
</protein>
<name>A0AA35SE75_GEOBA</name>
<keyword evidence="3" id="KW-1185">Reference proteome</keyword>
<organism evidence="2 3">
    <name type="scientific">Geodia barretti</name>
    <name type="common">Barrett's horny sponge</name>
    <dbReference type="NCBI Taxonomy" id="519541"/>
    <lineage>
        <taxon>Eukaryota</taxon>
        <taxon>Metazoa</taxon>
        <taxon>Porifera</taxon>
        <taxon>Demospongiae</taxon>
        <taxon>Heteroscleromorpha</taxon>
        <taxon>Tetractinellida</taxon>
        <taxon>Astrophorina</taxon>
        <taxon>Geodiidae</taxon>
        <taxon>Geodia</taxon>
    </lineage>
</organism>
<feature type="transmembrane region" description="Helical" evidence="1">
    <location>
        <begin position="69"/>
        <end position="94"/>
    </location>
</feature>
<dbReference type="AlphaFoldDB" id="A0AA35SE75"/>
<feature type="transmembrane region" description="Helical" evidence="1">
    <location>
        <begin position="12"/>
        <end position="35"/>
    </location>
</feature>
<evidence type="ECO:0008006" key="4">
    <source>
        <dbReference type="Google" id="ProtNLM"/>
    </source>
</evidence>
<gene>
    <name evidence="2" type="ORF">GBAR_LOCUS15726</name>
</gene>
<proteinExistence type="predicted"/>
<evidence type="ECO:0000256" key="1">
    <source>
        <dbReference type="SAM" id="Phobius"/>
    </source>
</evidence>
<keyword evidence="1" id="KW-1133">Transmembrane helix</keyword>
<feature type="transmembrane region" description="Helical" evidence="1">
    <location>
        <begin position="106"/>
        <end position="127"/>
    </location>
</feature>
<dbReference type="Proteomes" id="UP001174909">
    <property type="component" value="Unassembled WGS sequence"/>
</dbReference>
<keyword evidence="1" id="KW-0472">Membrane</keyword>
<reference evidence="2" key="1">
    <citation type="submission" date="2023-03" db="EMBL/GenBank/DDBJ databases">
        <authorList>
            <person name="Steffen K."/>
            <person name="Cardenas P."/>
        </authorList>
    </citation>
    <scope>NUCLEOTIDE SEQUENCE</scope>
</reference>
<keyword evidence="1" id="KW-0812">Transmembrane</keyword>
<evidence type="ECO:0000313" key="3">
    <source>
        <dbReference type="Proteomes" id="UP001174909"/>
    </source>
</evidence>